<dbReference type="SMART" id="SM00878">
    <property type="entry name" value="Biotin_carb_C"/>
    <property type="match status" value="1"/>
</dbReference>
<dbReference type="PANTHER" id="PTHR18866:SF33">
    <property type="entry name" value="METHYLCROTONOYL-COA CARBOXYLASE SUBUNIT ALPHA, MITOCHONDRIAL-RELATED"/>
    <property type="match status" value="1"/>
</dbReference>
<keyword evidence="13" id="KW-0464">Manganese</keyword>
<dbReference type="UniPathway" id="UPA00655">
    <property type="reaction ID" value="UER00711"/>
</dbReference>
<comment type="catalytic activity">
    <reaction evidence="15">
        <text>N(6)-biotinyl-L-lysyl-[protein] + hydrogencarbonate + ATP = N(6)-carboxybiotinyl-L-lysyl-[protein] + ADP + phosphate + H(+)</text>
        <dbReference type="Rhea" id="RHEA:13501"/>
        <dbReference type="Rhea" id="RHEA-COMP:10505"/>
        <dbReference type="Rhea" id="RHEA-COMP:10506"/>
        <dbReference type="ChEBI" id="CHEBI:15378"/>
        <dbReference type="ChEBI" id="CHEBI:17544"/>
        <dbReference type="ChEBI" id="CHEBI:30616"/>
        <dbReference type="ChEBI" id="CHEBI:43474"/>
        <dbReference type="ChEBI" id="CHEBI:83144"/>
        <dbReference type="ChEBI" id="CHEBI:83145"/>
        <dbReference type="ChEBI" id="CHEBI:456216"/>
        <dbReference type="EC" id="6.3.4.14"/>
    </reaction>
</comment>
<gene>
    <name evidence="19" type="ORF">FC21_GL000985</name>
</gene>
<evidence type="ECO:0000256" key="3">
    <source>
        <dbReference type="ARBA" id="ARBA00003761"/>
    </source>
</evidence>
<keyword evidence="6" id="KW-0436">Ligase</keyword>
<dbReference type="PROSITE" id="PS00867">
    <property type="entry name" value="CPSASE_2"/>
    <property type="match status" value="1"/>
</dbReference>
<evidence type="ECO:0000256" key="5">
    <source>
        <dbReference type="ARBA" id="ARBA00022516"/>
    </source>
</evidence>
<evidence type="ECO:0000259" key="17">
    <source>
        <dbReference type="PROSITE" id="PS50975"/>
    </source>
</evidence>
<dbReference type="InterPro" id="IPR011761">
    <property type="entry name" value="ATP-grasp"/>
</dbReference>
<dbReference type="Gene3D" id="3.30.1490.20">
    <property type="entry name" value="ATP-grasp fold, A domain"/>
    <property type="match status" value="1"/>
</dbReference>
<organism evidence="19 20">
    <name type="scientific">Limosilactobacillus equigenerosi DSM 18793 = JCM 14505</name>
    <dbReference type="NCBI Taxonomy" id="1423742"/>
    <lineage>
        <taxon>Bacteria</taxon>
        <taxon>Bacillati</taxon>
        <taxon>Bacillota</taxon>
        <taxon>Bacilli</taxon>
        <taxon>Lactobacillales</taxon>
        <taxon>Lactobacillaceae</taxon>
        <taxon>Limosilactobacillus</taxon>
    </lineage>
</organism>
<dbReference type="InterPro" id="IPR005481">
    <property type="entry name" value="BC-like_N"/>
</dbReference>
<keyword evidence="12" id="KW-0275">Fatty acid biosynthesis</keyword>
<evidence type="ECO:0000256" key="2">
    <source>
        <dbReference type="ARBA" id="ARBA00001946"/>
    </source>
</evidence>
<evidence type="ECO:0000256" key="15">
    <source>
        <dbReference type="ARBA" id="ARBA00048600"/>
    </source>
</evidence>
<dbReference type="OrthoDB" id="9807469at2"/>
<dbReference type="EMBL" id="AZGC01000026">
    <property type="protein sequence ID" value="KRL94941.1"/>
    <property type="molecule type" value="Genomic_DNA"/>
</dbReference>
<dbReference type="Pfam" id="PF02786">
    <property type="entry name" value="CPSase_L_D2"/>
    <property type="match status" value="1"/>
</dbReference>
<dbReference type="InterPro" id="IPR011054">
    <property type="entry name" value="Rudment_hybrid_motif"/>
</dbReference>
<dbReference type="PROSITE" id="PS00866">
    <property type="entry name" value="CPSASE_1"/>
    <property type="match status" value="1"/>
</dbReference>
<dbReference type="NCBIfam" id="NF006367">
    <property type="entry name" value="PRK08591.1"/>
    <property type="match status" value="1"/>
</dbReference>
<evidence type="ECO:0000313" key="19">
    <source>
        <dbReference type="EMBL" id="KRL94941.1"/>
    </source>
</evidence>
<feature type="domain" description="Biotin carboxylation" evidence="18">
    <location>
        <begin position="1"/>
        <end position="447"/>
    </location>
</feature>
<dbReference type="GO" id="GO:2001295">
    <property type="term" value="P:malonyl-CoA biosynthetic process"/>
    <property type="evidence" value="ECO:0007669"/>
    <property type="project" value="UniProtKB-UniPathway"/>
</dbReference>
<keyword evidence="7 16" id="KW-0547">Nucleotide-binding</keyword>
<keyword evidence="8" id="KW-0276">Fatty acid metabolism</keyword>
<accession>A0A0R1UP38</accession>
<evidence type="ECO:0000256" key="16">
    <source>
        <dbReference type="PROSITE-ProRule" id="PRU00409"/>
    </source>
</evidence>
<dbReference type="FunFam" id="3.40.50.20:FF:000010">
    <property type="entry name" value="Propionyl-CoA carboxylase subunit alpha"/>
    <property type="match status" value="1"/>
</dbReference>
<evidence type="ECO:0000256" key="12">
    <source>
        <dbReference type="ARBA" id="ARBA00023160"/>
    </source>
</evidence>
<dbReference type="SUPFAM" id="SSF52440">
    <property type="entry name" value="PreATP-grasp domain"/>
    <property type="match status" value="1"/>
</dbReference>
<dbReference type="InterPro" id="IPR011764">
    <property type="entry name" value="Biotin_carboxylation_dom"/>
</dbReference>
<keyword evidence="5" id="KW-0444">Lipid biosynthesis</keyword>
<keyword evidence="14" id="KW-0092">Biotin</keyword>
<dbReference type="PANTHER" id="PTHR18866">
    <property type="entry name" value="CARBOXYLASE:PYRUVATE/ACETYL-COA/PROPIONYL-COA CARBOXYLASE"/>
    <property type="match status" value="1"/>
</dbReference>
<evidence type="ECO:0000256" key="6">
    <source>
        <dbReference type="ARBA" id="ARBA00022598"/>
    </source>
</evidence>
<dbReference type="Proteomes" id="UP000051084">
    <property type="component" value="Unassembled WGS sequence"/>
</dbReference>
<dbReference type="InterPro" id="IPR005482">
    <property type="entry name" value="Biotin_COase_C"/>
</dbReference>
<dbReference type="InterPro" id="IPR050856">
    <property type="entry name" value="Biotin_carboxylase_complex"/>
</dbReference>
<evidence type="ECO:0000259" key="18">
    <source>
        <dbReference type="PROSITE" id="PS50979"/>
    </source>
</evidence>
<keyword evidence="11" id="KW-0443">Lipid metabolism</keyword>
<dbReference type="NCBIfam" id="TIGR00514">
    <property type="entry name" value="accC"/>
    <property type="match status" value="1"/>
</dbReference>
<dbReference type="Gene3D" id="3.30.470.20">
    <property type="entry name" value="ATP-grasp fold, B domain"/>
    <property type="match status" value="1"/>
</dbReference>
<evidence type="ECO:0000256" key="10">
    <source>
        <dbReference type="ARBA" id="ARBA00022842"/>
    </source>
</evidence>
<comment type="cofactor">
    <cofactor evidence="1">
        <name>Mn(2+)</name>
        <dbReference type="ChEBI" id="CHEBI:29035"/>
    </cofactor>
</comment>
<sequence>MFGKVLVANRGEIAVRIIRSLRELGIQSVAIYSTADRESLHVQLADQAVCVGGARPQDSYLNMNNILAAAVGTGAEAIHPGFGFLSENAEFAEMCEDLGIKFIGPKPSTIDQMGNKEHAREQMIKGQVPVIPGSDGYVKTADQALEIAEKIGYPVLLKATSGGGGKGIRRIDTADQLARSFAEAQSEARVSFNDDRMYLEKIMENVKHIEVQVFRDDFGNAVYFPERDCSLQRNKQKVIEESPCALITASERAELGAIALRAIETIDYRNTGTLEFLMDQAHHFYFMEMNTRIQVEHTVTEMVTGIDLVKAQVMVASGEPLPFSQTDIQLNGHAIECRINAEDPRRDFMPSTGEISYLYLPVGNLGMRIDTDLYPGSKVTPYYDSMIAKVIAQGKTRNETIEKLKRLINEMVILGVTTNQKFHLAILNDPVFLTGQLTTNYLETEFLPRWKGAGQSEVISE</sequence>
<dbReference type="SUPFAM" id="SSF51246">
    <property type="entry name" value="Rudiment single hybrid motif"/>
    <property type="match status" value="1"/>
</dbReference>
<dbReference type="GO" id="GO:0006633">
    <property type="term" value="P:fatty acid biosynthetic process"/>
    <property type="evidence" value="ECO:0007669"/>
    <property type="project" value="UniProtKB-KW"/>
</dbReference>
<keyword evidence="10" id="KW-0460">Magnesium</keyword>
<dbReference type="GO" id="GO:0046872">
    <property type="term" value="F:metal ion binding"/>
    <property type="evidence" value="ECO:0007669"/>
    <property type="project" value="InterPro"/>
</dbReference>
<dbReference type="PROSITE" id="PS50979">
    <property type="entry name" value="BC"/>
    <property type="match status" value="1"/>
</dbReference>
<dbReference type="AlphaFoldDB" id="A0A0R1UP38"/>
<evidence type="ECO:0000256" key="11">
    <source>
        <dbReference type="ARBA" id="ARBA00023098"/>
    </source>
</evidence>
<feature type="domain" description="ATP-grasp" evidence="17">
    <location>
        <begin position="122"/>
        <end position="317"/>
    </location>
</feature>
<comment type="cofactor">
    <cofactor evidence="2">
        <name>Mg(2+)</name>
        <dbReference type="ChEBI" id="CHEBI:18420"/>
    </cofactor>
</comment>
<dbReference type="Pfam" id="PF02785">
    <property type="entry name" value="Biotin_carb_C"/>
    <property type="match status" value="1"/>
</dbReference>
<keyword evidence="9 16" id="KW-0067">ATP-binding</keyword>
<reference evidence="19 20" key="1">
    <citation type="journal article" date="2015" name="Genome Announc.">
        <title>Expanding the biotechnology potential of lactobacilli through comparative genomics of 213 strains and associated genera.</title>
        <authorList>
            <person name="Sun Z."/>
            <person name="Harris H.M."/>
            <person name="McCann A."/>
            <person name="Guo C."/>
            <person name="Argimon S."/>
            <person name="Zhang W."/>
            <person name="Yang X."/>
            <person name="Jeffery I.B."/>
            <person name="Cooney J.C."/>
            <person name="Kagawa T.F."/>
            <person name="Liu W."/>
            <person name="Song Y."/>
            <person name="Salvetti E."/>
            <person name="Wrobel A."/>
            <person name="Rasinkangas P."/>
            <person name="Parkhill J."/>
            <person name="Rea M.C."/>
            <person name="O'Sullivan O."/>
            <person name="Ritari J."/>
            <person name="Douillard F.P."/>
            <person name="Paul Ross R."/>
            <person name="Yang R."/>
            <person name="Briner A.E."/>
            <person name="Felis G.E."/>
            <person name="de Vos W.M."/>
            <person name="Barrangou R."/>
            <person name="Klaenhammer T.R."/>
            <person name="Caufield P.W."/>
            <person name="Cui Y."/>
            <person name="Zhang H."/>
            <person name="O'Toole P.W."/>
        </authorList>
    </citation>
    <scope>NUCLEOTIDE SEQUENCE [LARGE SCALE GENOMIC DNA]</scope>
    <source>
        <strain evidence="19 20">DSM 18793</strain>
    </source>
</reference>
<dbReference type="InterPro" id="IPR005479">
    <property type="entry name" value="CPAse_ATP-bd"/>
</dbReference>
<dbReference type="GO" id="GO:0004075">
    <property type="term" value="F:biotin carboxylase activity"/>
    <property type="evidence" value="ECO:0007669"/>
    <property type="project" value="UniProtKB-EC"/>
</dbReference>
<evidence type="ECO:0000256" key="14">
    <source>
        <dbReference type="ARBA" id="ARBA00023267"/>
    </source>
</evidence>
<dbReference type="RefSeq" id="WP_056995486.1">
    <property type="nucleotide sequence ID" value="NZ_AZGC01000026.1"/>
</dbReference>
<evidence type="ECO:0000256" key="9">
    <source>
        <dbReference type="ARBA" id="ARBA00022840"/>
    </source>
</evidence>
<comment type="function">
    <text evidence="3">This protein is a component of the acetyl coenzyme A carboxylase complex; first, biotin carboxylase catalyzes the carboxylation of the carrier protein and then the transcarboxylase transfers the carboxyl group to form malonyl-CoA.</text>
</comment>
<comment type="caution">
    <text evidence="19">The sequence shown here is derived from an EMBL/GenBank/DDBJ whole genome shotgun (WGS) entry which is preliminary data.</text>
</comment>
<dbReference type="GO" id="GO:0005524">
    <property type="term" value="F:ATP binding"/>
    <property type="evidence" value="ECO:0007669"/>
    <property type="project" value="UniProtKB-UniRule"/>
</dbReference>
<evidence type="ECO:0000256" key="13">
    <source>
        <dbReference type="ARBA" id="ARBA00023211"/>
    </source>
</evidence>
<dbReference type="SUPFAM" id="SSF56059">
    <property type="entry name" value="Glutathione synthetase ATP-binding domain-like"/>
    <property type="match status" value="1"/>
</dbReference>
<evidence type="ECO:0000256" key="7">
    <source>
        <dbReference type="ARBA" id="ARBA00022741"/>
    </source>
</evidence>
<dbReference type="PATRIC" id="fig|1423742.4.peg.1026"/>
<dbReference type="FunFam" id="3.30.1490.20:FF:000003">
    <property type="entry name" value="acetyl-CoA carboxylase isoform X1"/>
    <property type="match status" value="1"/>
</dbReference>
<dbReference type="Gene3D" id="3.40.50.20">
    <property type="match status" value="1"/>
</dbReference>
<evidence type="ECO:0000256" key="4">
    <source>
        <dbReference type="ARBA" id="ARBA00013263"/>
    </source>
</evidence>
<dbReference type="InterPro" id="IPR004549">
    <property type="entry name" value="Acetyl_CoA_COase_biotin_COase"/>
</dbReference>
<dbReference type="InterPro" id="IPR016185">
    <property type="entry name" value="PreATP-grasp_dom_sf"/>
</dbReference>
<protein>
    <recommendedName>
        <fullName evidence="4">biotin carboxylase</fullName>
        <ecNumber evidence="4">6.3.4.14</ecNumber>
    </recommendedName>
</protein>
<dbReference type="PROSITE" id="PS50975">
    <property type="entry name" value="ATP_GRASP"/>
    <property type="match status" value="1"/>
</dbReference>
<dbReference type="EC" id="6.3.4.14" evidence="4"/>
<keyword evidence="20" id="KW-1185">Reference proteome</keyword>
<dbReference type="STRING" id="417373.GCA_001570685_00262"/>
<name>A0A0R1UP38_9LACO</name>
<evidence type="ECO:0000256" key="8">
    <source>
        <dbReference type="ARBA" id="ARBA00022832"/>
    </source>
</evidence>
<evidence type="ECO:0000313" key="20">
    <source>
        <dbReference type="Proteomes" id="UP000051084"/>
    </source>
</evidence>
<evidence type="ECO:0000256" key="1">
    <source>
        <dbReference type="ARBA" id="ARBA00001936"/>
    </source>
</evidence>
<dbReference type="InterPro" id="IPR013815">
    <property type="entry name" value="ATP_grasp_subdomain_1"/>
</dbReference>
<proteinExistence type="predicted"/>
<dbReference type="Pfam" id="PF00289">
    <property type="entry name" value="Biotin_carb_N"/>
    <property type="match status" value="1"/>
</dbReference>